<sequence length="241" mass="27736">MKINNITTKLLLTLLLLNLFSITLYAKDPNIQAYRDRGIKYFPRYVKKGLTKIGKASWYGKPFHRRLTASGERYNMYSMTAAHRTYAMNTILKVTNLKNKKSVKVRVNDRGPFYSTRDIDLSYGAAKRLGITKTGIGRVKIEVLSSGKKNYNKKSYRKTKSTVKSPKNSNSKKHTVQIASFYNKKSATEFIQKQKLKNLQIVKQYIASKKKTAYRVVVKCTPWEAKHLIKSKKFEGAYLLS</sequence>
<feature type="domain" description="RlpA-like protein double-psi beta-barrel" evidence="4">
    <location>
        <begin position="53"/>
        <end position="141"/>
    </location>
</feature>
<dbReference type="NCBIfam" id="TIGR00413">
    <property type="entry name" value="rlpA"/>
    <property type="match status" value="1"/>
</dbReference>
<keyword evidence="1" id="KW-0732">Signal</keyword>
<name>A0A1W1D181_9ZZZZ</name>
<dbReference type="SUPFAM" id="SSF50685">
    <property type="entry name" value="Barwin-like endoglucanases"/>
    <property type="match status" value="1"/>
</dbReference>
<evidence type="ECO:0000259" key="4">
    <source>
        <dbReference type="Pfam" id="PF03330"/>
    </source>
</evidence>
<dbReference type="Gene3D" id="3.30.70.1070">
    <property type="entry name" value="Sporulation related repeat"/>
    <property type="match status" value="1"/>
</dbReference>
<dbReference type="InterPro" id="IPR034718">
    <property type="entry name" value="RlpA"/>
</dbReference>
<dbReference type="InterPro" id="IPR036908">
    <property type="entry name" value="RlpA-like_sf"/>
</dbReference>
<dbReference type="InterPro" id="IPR009009">
    <property type="entry name" value="RlpA-like_DPBB"/>
</dbReference>
<protein>
    <submittedName>
        <fullName evidence="6">Rare lipoprotein A</fullName>
    </submittedName>
</protein>
<evidence type="ECO:0000313" key="6">
    <source>
        <dbReference type="EMBL" id="SFV71866.1"/>
    </source>
</evidence>
<dbReference type="InterPro" id="IPR007730">
    <property type="entry name" value="SPOR-like_dom"/>
</dbReference>
<feature type="domain" description="SPOR" evidence="5">
    <location>
        <begin position="171"/>
        <end position="218"/>
    </location>
</feature>
<evidence type="ECO:0000256" key="3">
    <source>
        <dbReference type="ARBA" id="ARBA00023316"/>
    </source>
</evidence>
<dbReference type="Pfam" id="PF03330">
    <property type="entry name" value="DPBB_1"/>
    <property type="match status" value="1"/>
</dbReference>
<dbReference type="Gene3D" id="2.40.40.10">
    <property type="entry name" value="RlpA-like domain"/>
    <property type="match status" value="1"/>
</dbReference>
<accession>A0A1W1D181</accession>
<dbReference type="GO" id="GO:0071555">
    <property type="term" value="P:cell wall organization"/>
    <property type="evidence" value="ECO:0007669"/>
    <property type="project" value="UniProtKB-KW"/>
</dbReference>
<evidence type="ECO:0000259" key="5">
    <source>
        <dbReference type="Pfam" id="PF05036"/>
    </source>
</evidence>
<dbReference type="GO" id="GO:0016829">
    <property type="term" value="F:lyase activity"/>
    <property type="evidence" value="ECO:0007669"/>
    <property type="project" value="UniProtKB-KW"/>
</dbReference>
<dbReference type="GO" id="GO:0042834">
    <property type="term" value="F:peptidoglycan binding"/>
    <property type="evidence" value="ECO:0007669"/>
    <property type="project" value="InterPro"/>
</dbReference>
<dbReference type="CDD" id="cd22268">
    <property type="entry name" value="DPBB_RlpA-like"/>
    <property type="match status" value="1"/>
</dbReference>
<evidence type="ECO:0000256" key="1">
    <source>
        <dbReference type="ARBA" id="ARBA00022729"/>
    </source>
</evidence>
<reference evidence="6" key="1">
    <citation type="submission" date="2016-10" db="EMBL/GenBank/DDBJ databases">
        <authorList>
            <person name="de Groot N.N."/>
        </authorList>
    </citation>
    <scope>NUCLEOTIDE SEQUENCE</scope>
</reference>
<dbReference type="HAMAP" id="MF_02071">
    <property type="entry name" value="RlpA"/>
    <property type="match status" value="1"/>
</dbReference>
<keyword evidence="3" id="KW-0961">Cell wall biogenesis/degradation</keyword>
<proteinExistence type="inferred from homology"/>
<dbReference type="EMBL" id="FPHM01000319">
    <property type="protein sequence ID" value="SFV71866.1"/>
    <property type="molecule type" value="Genomic_DNA"/>
</dbReference>
<dbReference type="PANTHER" id="PTHR34183:SF1">
    <property type="entry name" value="ENDOLYTIC PEPTIDOGLYCAN TRANSGLYCOSYLASE RLPA"/>
    <property type="match status" value="1"/>
</dbReference>
<keyword evidence="2" id="KW-0456">Lyase</keyword>
<gene>
    <name evidence="6" type="ORF">MNB_SV-13-280</name>
</gene>
<dbReference type="Pfam" id="PF05036">
    <property type="entry name" value="SPOR"/>
    <property type="match status" value="1"/>
</dbReference>
<dbReference type="PANTHER" id="PTHR34183">
    <property type="entry name" value="ENDOLYTIC PEPTIDOGLYCAN TRANSGLYCOSYLASE RLPA"/>
    <property type="match status" value="1"/>
</dbReference>
<organism evidence="6">
    <name type="scientific">hydrothermal vent metagenome</name>
    <dbReference type="NCBI Taxonomy" id="652676"/>
    <lineage>
        <taxon>unclassified sequences</taxon>
        <taxon>metagenomes</taxon>
        <taxon>ecological metagenomes</taxon>
    </lineage>
</organism>
<dbReference type="InterPro" id="IPR012997">
    <property type="entry name" value="RplA"/>
</dbReference>
<dbReference type="AlphaFoldDB" id="A0A1W1D181"/>
<keyword evidence="6" id="KW-0449">Lipoprotein</keyword>
<evidence type="ECO:0000256" key="2">
    <source>
        <dbReference type="ARBA" id="ARBA00023239"/>
    </source>
</evidence>
<dbReference type="InterPro" id="IPR036680">
    <property type="entry name" value="SPOR-like_sf"/>
</dbReference>